<dbReference type="RefSeq" id="WP_120518447.1">
    <property type="nucleotide sequence ID" value="NZ_QXZY01000013.1"/>
</dbReference>
<evidence type="ECO:0000313" key="2">
    <source>
        <dbReference type="EMBL" id="RPD39004.1"/>
    </source>
</evidence>
<accession>A0A3N4M6J4</accession>
<reference evidence="3" key="1">
    <citation type="submission" date="2018-11" db="EMBL/GenBank/DDBJ databases">
        <title>Chitinophaga lutea sp.nov., isolate from arsenic contaminated soil.</title>
        <authorList>
            <person name="Zong Y."/>
        </authorList>
    </citation>
    <scope>NUCLEOTIDE SEQUENCE [LARGE SCALE GENOMIC DNA]</scope>
    <source>
        <strain evidence="3">YLT18</strain>
    </source>
</reference>
<evidence type="ECO:0000313" key="3">
    <source>
        <dbReference type="Proteomes" id="UP000279089"/>
    </source>
</evidence>
<dbReference type="EMBL" id="RMBX01000013">
    <property type="protein sequence ID" value="RPD39004.1"/>
    <property type="molecule type" value="Genomic_DNA"/>
</dbReference>
<dbReference type="AlphaFoldDB" id="A0A3N4M6J4"/>
<organism evidence="2 3">
    <name type="scientific">Chitinophaga barathri</name>
    <dbReference type="NCBI Taxonomy" id="1647451"/>
    <lineage>
        <taxon>Bacteria</taxon>
        <taxon>Pseudomonadati</taxon>
        <taxon>Bacteroidota</taxon>
        <taxon>Chitinophagia</taxon>
        <taxon>Chitinophagales</taxon>
        <taxon>Chitinophagaceae</taxon>
        <taxon>Chitinophaga</taxon>
    </lineage>
</organism>
<gene>
    <name evidence="2" type="ORF">EG028_22975</name>
</gene>
<dbReference type="PROSITE" id="PS51257">
    <property type="entry name" value="PROKAR_LIPOPROTEIN"/>
    <property type="match status" value="1"/>
</dbReference>
<evidence type="ECO:0000256" key="1">
    <source>
        <dbReference type="SAM" id="MobiDB-lite"/>
    </source>
</evidence>
<proteinExistence type="predicted"/>
<sequence length="493" mass="54617">MKIRSPFVILFVLLLAGAGTFLACRKEKTHTGQEKSTAPLFDEKAARKHFYKSIRPSMEQRNAAKPGKTSKLYPMWAKAKTYTTGEYQIVEVPAYWGNRQLLTARQSTRKDTAGRAAPAMGDLGNFDRLIMYMDKDGRITERIVSFVPDAAYMARHNHDASHNTLKKLDKDFSGFLVNRTVDGNPYSLLKVRGGRVVAKMKISKNMKLPQRDPNARWEEQCEITEVIEIWSQDCIYIMVDEPGQGYVEYEECSDWYLDYLIIVEECEMVWVEDDPCWEDPSNPACNPGGGGGEEPEEPENPPSGPVPSLRHYQPGNPVTNLTTYLSHFNTSYDAKVTIYVDQPVPGTRNTSSGYDMGHTFITIEQDINGTIVRRSLGLFPDVSVNVFSPSTQSVIGNTEGNSYDAKLDAYISGYQLQLLLDVINNSPSMDFNMNSYNCSTFGIECIREVGVTVPYTIGNWSGGSGCNAGDTGEDIKSFFGGSASSGSAPANAG</sequence>
<dbReference type="OrthoDB" id="923450at2"/>
<keyword evidence="3" id="KW-1185">Reference proteome</keyword>
<name>A0A3N4M6J4_9BACT</name>
<feature type="region of interest" description="Disordered" evidence="1">
    <location>
        <begin position="281"/>
        <end position="312"/>
    </location>
</feature>
<protein>
    <submittedName>
        <fullName evidence="2">Uncharacterized protein</fullName>
    </submittedName>
</protein>
<comment type="caution">
    <text evidence="2">The sequence shown here is derived from an EMBL/GenBank/DDBJ whole genome shotgun (WGS) entry which is preliminary data.</text>
</comment>
<dbReference type="Proteomes" id="UP000279089">
    <property type="component" value="Unassembled WGS sequence"/>
</dbReference>